<dbReference type="EMBL" id="JACORT010000001">
    <property type="protein sequence ID" value="MBC5781465.1"/>
    <property type="molecule type" value="Genomic_DNA"/>
</dbReference>
<protein>
    <submittedName>
        <fullName evidence="3">Tripartite tricarboxylate transporter substrate binding protein</fullName>
    </submittedName>
</protein>
<dbReference type="Gene3D" id="3.40.190.150">
    <property type="entry name" value="Bordetella uptake gene, domain 1"/>
    <property type="match status" value="1"/>
</dbReference>
<dbReference type="InterPro" id="IPR042100">
    <property type="entry name" value="Bug_dom1"/>
</dbReference>
<evidence type="ECO:0000313" key="4">
    <source>
        <dbReference type="Proteomes" id="UP000608513"/>
    </source>
</evidence>
<dbReference type="Proteomes" id="UP000608513">
    <property type="component" value="Unassembled WGS sequence"/>
</dbReference>
<keyword evidence="2" id="KW-0732">Signal</keyword>
<name>A0A923S9A7_9BURK</name>
<sequence length="324" mass="34330">MIALNRRVILGLLGAAAVCQGAYAQEWAPSKPVRIIVPVQGTTNDVLARLVASKLGDALGQPVVVENKPGAGGNIGADYVAKQPADGHTLLAGYNGPLAINPSLFDRMPYDPVKDLAPITLAVKSAQYLVVNPKLGIASIKDLVAKAKADPNKYSYGSIAVGSASHLTMEMFKEAAGINVTHVPYKGAGPALTDMVAGQIHMGFFVPGNVQGFAKEGRLKLLASTGLKRFASTPEVPTLAESGYTNFEATSWIGFLAAAGTPRNVIDRYNREIVKILKMPDIQAKLHEMEFEVVAGTPEQFAGWIATEIPKWGKVIKATGAKVE</sequence>
<accession>A0A923S9A7</accession>
<evidence type="ECO:0000256" key="1">
    <source>
        <dbReference type="ARBA" id="ARBA00006987"/>
    </source>
</evidence>
<feature type="signal peptide" evidence="2">
    <location>
        <begin position="1"/>
        <end position="24"/>
    </location>
</feature>
<dbReference type="Pfam" id="PF03401">
    <property type="entry name" value="TctC"/>
    <property type="match status" value="1"/>
</dbReference>
<comment type="caution">
    <text evidence="3">The sequence shown here is derived from an EMBL/GenBank/DDBJ whole genome shotgun (WGS) entry which is preliminary data.</text>
</comment>
<comment type="similarity">
    <text evidence="1">Belongs to the UPF0065 (bug) family.</text>
</comment>
<keyword evidence="4" id="KW-1185">Reference proteome</keyword>
<reference evidence="3" key="1">
    <citation type="submission" date="2020-08" db="EMBL/GenBank/DDBJ databases">
        <title>Ramlibacter sp. USB13 16S ribosomal RNA gene genome sequencing and assembly.</title>
        <authorList>
            <person name="Kang M."/>
        </authorList>
    </citation>
    <scope>NUCLEOTIDE SEQUENCE</scope>
    <source>
        <strain evidence="3">USB13</strain>
    </source>
</reference>
<dbReference type="CDD" id="cd13578">
    <property type="entry name" value="PBP2_Bug27"/>
    <property type="match status" value="1"/>
</dbReference>
<dbReference type="PANTHER" id="PTHR42928">
    <property type="entry name" value="TRICARBOXYLATE-BINDING PROTEIN"/>
    <property type="match status" value="1"/>
</dbReference>
<dbReference type="InterPro" id="IPR005064">
    <property type="entry name" value="BUG"/>
</dbReference>
<dbReference type="PANTHER" id="PTHR42928:SF5">
    <property type="entry name" value="BLR1237 PROTEIN"/>
    <property type="match status" value="1"/>
</dbReference>
<organism evidence="3 4">
    <name type="scientific">Ramlibacter cellulosilyticus</name>
    <dbReference type="NCBI Taxonomy" id="2764187"/>
    <lineage>
        <taxon>Bacteria</taxon>
        <taxon>Pseudomonadati</taxon>
        <taxon>Pseudomonadota</taxon>
        <taxon>Betaproteobacteria</taxon>
        <taxon>Burkholderiales</taxon>
        <taxon>Comamonadaceae</taxon>
        <taxon>Ramlibacter</taxon>
    </lineage>
</organism>
<dbReference type="PIRSF" id="PIRSF017082">
    <property type="entry name" value="YflP"/>
    <property type="match status" value="1"/>
</dbReference>
<evidence type="ECO:0000313" key="3">
    <source>
        <dbReference type="EMBL" id="MBC5781465.1"/>
    </source>
</evidence>
<dbReference type="AlphaFoldDB" id="A0A923S9A7"/>
<gene>
    <name evidence="3" type="ORF">H8N03_00830</name>
</gene>
<proteinExistence type="inferred from homology"/>
<evidence type="ECO:0000256" key="2">
    <source>
        <dbReference type="SAM" id="SignalP"/>
    </source>
</evidence>
<dbReference type="SUPFAM" id="SSF53850">
    <property type="entry name" value="Periplasmic binding protein-like II"/>
    <property type="match status" value="1"/>
</dbReference>
<dbReference type="RefSeq" id="WP_187074221.1">
    <property type="nucleotide sequence ID" value="NZ_JACORT010000001.1"/>
</dbReference>
<dbReference type="Gene3D" id="3.40.190.10">
    <property type="entry name" value="Periplasmic binding protein-like II"/>
    <property type="match status" value="1"/>
</dbReference>
<feature type="chain" id="PRO_5036838458" evidence="2">
    <location>
        <begin position="25"/>
        <end position="324"/>
    </location>
</feature>